<proteinExistence type="predicted"/>
<dbReference type="AlphaFoldDB" id="A0A926HPT9"/>
<evidence type="ECO:0000313" key="2">
    <source>
        <dbReference type="Proteomes" id="UP000620366"/>
    </source>
</evidence>
<dbReference type="Proteomes" id="UP000620366">
    <property type="component" value="Unassembled WGS sequence"/>
</dbReference>
<sequence length="122" mass="13815">MAPWSKEKNRSITAKGTAAEICSGALDLMDLFLHKWNAGIPRLPNLFANRIISILKWVKQKSVSFGRVNLTAVIEDRLVSKNTGRFLDVADKTCWAYYDIMEAVNPHNYTRGEDGEEWTGLK</sequence>
<dbReference type="RefSeq" id="WP_249299358.1">
    <property type="nucleotide sequence ID" value="NZ_JACRSP010000001.1"/>
</dbReference>
<dbReference type="EMBL" id="JACRSP010000001">
    <property type="protein sequence ID" value="MBC8535622.1"/>
    <property type="molecule type" value="Genomic_DNA"/>
</dbReference>
<comment type="caution">
    <text evidence="1">The sequence shown here is derived from an EMBL/GenBank/DDBJ whole genome shotgun (WGS) entry which is preliminary data.</text>
</comment>
<evidence type="ECO:0000313" key="1">
    <source>
        <dbReference type="EMBL" id="MBC8535622.1"/>
    </source>
</evidence>
<reference evidence="1" key="1">
    <citation type="submission" date="2020-08" db="EMBL/GenBank/DDBJ databases">
        <title>Genome public.</title>
        <authorList>
            <person name="Liu C."/>
            <person name="Sun Q."/>
        </authorList>
    </citation>
    <scope>NUCLEOTIDE SEQUENCE</scope>
    <source>
        <strain evidence="1">BX7</strain>
    </source>
</reference>
<name>A0A926HPT9_9FIRM</name>
<organism evidence="1 2">
    <name type="scientific">Feifania hominis</name>
    <dbReference type="NCBI Taxonomy" id="2763660"/>
    <lineage>
        <taxon>Bacteria</taxon>
        <taxon>Bacillati</taxon>
        <taxon>Bacillota</taxon>
        <taxon>Clostridia</taxon>
        <taxon>Eubacteriales</taxon>
        <taxon>Feifaniaceae</taxon>
        <taxon>Feifania</taxon>
    </lineage>
</organism>
<protein>
    <submittedName>
        <fullName evidence="1">Uncharacterized protein</fullName>
    </submittedName>
</protein>
<keyword evidence="2" id="KW-1185">Reference proteome</keyword>
<gene>
    <name evidence="1" type="ORF">H8695_02805</name>
</gene>
<accession>A0A926HPT9</accession>